<dbReference type="GO" id="GO:0005886">
    <property type="term" value="C:plasma membrane"/>
    <property type="evidence" value="ECO:0007669"/>
    <property type="project" value="TreeGrafter"/>
</dbReference>
<keyword evidence="4" id="KW-0472">Membrane</keyword>
<proteinExistence type="predicted"/>
<dbReference type="OrthoDB" id="3043418at2759"/>
<dbReference type="InterPro" id="IPR036259">
    <property type="entry name" value="MFS_trans_sf"/>
</dbReference>
<evidence type="ECO:0000256" key="4">
    <source>
        <dbReference type="ARBA" id="ARBA00023136"/>
    </source>
</evidence>
<evidence type="ECO:0000313" key="6">
    <source>
        <dbReference type="EMBL" id="KZP04164.1"/>
    </source>
</evidence>
<keyword evidence="2" id="KW-0812">Transmembrane</keyword>
<keyword evidence="5" id="KW-0732">Signal</keyword>
<evidence type="ECO:0000256" key="1">
    <source>
        <dbReference type="ARBA" id="ARBA00004141"/>
    </source>
</evidence>
<keyword evidence="3" id="KW-1133">Transmembrane helix</keyword>
<dbReference type="EMBL" id="KV417952">
    <property type="protein sequence ID" value="KZP04164.1"/>
    <property type="molecule type" value="Genomic_DNA"/>
</dbReference>
<gene>
    <name evidence="6" type="ORF">FIBSPDRAFT_1054864</name>
</gene>
<sequence>MRLHGCSGLGVAGWLAWSCDGIDFFSASLSVPNLQAPFGKSVYILRSIGAVVFSVINDRFSCNLSGVAVGGIWGLSASSALENLPVELCGLASGGLHQGCAVGYLIAAAVYLYLVPEQSRGWRALLGRRWHQHVRRVPPRAPARIGDVSEGKGD</sequence>
<feature type="chain" id="PRO_5007893105" description="Major facilitator superfamily (MFS) profile domain-containing protein" evidence="5">
    <location>
        <begin position="22"/>
        <end position="154"/>
    </location>
</feature>
<dbReference type="SUPFAM" id="SSF103473">
    <property type="entry name" value="MFS general substrate transporter"/>
    <property type="match status" value="1"/>
</dbReference>
<comment type="subcellular location">
    <subcellularLocation>
        <location evidence="1">Membrane</location>
        <topology evidence="1">Multi-pass membrane protein</topology>
    </subcellularLocation>
</comment>
<feature type="signal peptide" evidence="5">
    <location>
        <begin position="1"/>
        <end position="21"/>
    </location>
</feature>
<dbReference type="AlphaFoldDB" id="A0A167UPR8"/>
<organism evidence="6 7">
    <name type="scientific">Athelia psychrophila</name>
    <dbReference type="NCBI Taxonomy" id="1759441"/>
    <lineage>
        <taxon>Eukaryota</taxon>
        <taxon>Fungi</taxon>
        <taxon>Dikarya</taxon>
        <taxon>Basidiomycota</taxon>
        <taxon>Agaricomycotina</taxon>
        <taxon>Agaricomycetes</taxon>
        <taxon>Agaricomycetidae</taxon>
        <taxon>Atheliales</taxon>
        <taxon>Atheliaceae</taxon>
        <taxon>Athelia</taxon>
    </lineage>
</organism>
<dbReference type="GO" id="GO:0015355">
    <property type="term" value="F:secondary active monocarboxylate transmembrane transporter activity"/>
    <property type="evidence" value="ECO:0007669"/>
    <property type="project" value="TreeGrafter"/>
</dbReference>
<dbReference type="GO" id="GO:0035879">
    <property type="term" value="P:plasma membrane lactate transport"/>
    <property type="evidence" value="ECO:0007669"/>
    <property type="project" value="TreeGrafter"/>
</dbReference>
<evidence type="ECO:0000313" key="7">
    <source>
        <dbReference type="Proteomes" id="UP000076532"/>
    </source>
</evidence>
<accession>A0A167UPR8</accession>
<dbReference type="PANTHER" id="PTHR23508:SF10">
    <property type="entry name" value="CARBOXYLIC ACID TRANSPORTER PROTEIN HOMOLOG"/>
    <property type="match status" value="1"/>
</dbReference>
<dbReference type="PANTHER" id="PTHR23508">
    <property type="entry name" value="CARBOXYLIC ACID TRANSPORTER PROTEIN HOMOLOG"/>
    <property type="match status" value="1"/>
</dbReference>
<evidence type="ECO:0008006" key="8">
    <source>
        <dbReference type="Google" id="ProtNLM"/>
    </source>
</evidence>
<reference evidence="6 7" key="1">
    <citation type="journal article" date="2016" name="Mol. Biol. Evol.">
        <title>Comparative Genomics of Early-Diverging Mushroom-Forming Fungi Provides Insights into the Origins of Lignocellulose Decay Capabilities.</title>
        <authorList>
            <person name="Nagy L.G."/>
            <person name="Riley R."/>
            <person name="Tritt A."/>
            <person name="Adam C."/>
            <person name="Daum C."/>
            <person name="Floudas D."/>
            <person name="Sun H."/>
            <person name="Yadav J.S."/>
            <person name="Pangilinan J."/>
            <person name="Larsson K.H."/>
            <person name="Matsuura K."/>
            <person name="Barry K."/>
            <person name="Labutti K."/>
            <person name="Kuo R."/>
            <person name="Ohm R.A."/>
            <person name="Bhattacharya S.S."/>
            <person name="Shirouzu T."/>
            <person name="Yoshinaga Y."/>
            <person name="Martin F.M."/>
            <person name="Grigoriev I.V."/>
            <person name="Hibbett D.S."/>
        </authorList>
    </citation>
    <scope>NUCLEOTIDE SEQUENCE [LARGE SCALE GENOMIC DNA]</scope>
    <source>
        <strain evidence="6 7">CBS 109695</strain>
    </source>
</reference>
<keyword evidence="7" id="KW-1185">Reference proteome</keyword>
<evidence type="ECO:0000256" key="3">
    <source>
        <dbReference type="ARBA" id="ARBA00022989"/>
    </source>
</evidence>
<evidence type="ECO:0000256" key="2">
    <source>
        <dbReference type="ARBA" id="ARBA00022692"/>
    </source>
</evidence>
<name>A0A167UPR8_9AGAM</name>
<evidence type="ECO:0000256" key="5">
    <source>
        <dbReference type="SAM" id="SignalP"/>
    </source>
</evidence>
<dbReference type="STRING" id="436010.A0A167UPR8"/>
<dbReference type="Proteomes" id="UP000076532">
    <property type="component" value="Unassembled WGS sequence"/>
</dbReference>
<protein>
    <recommendedName>
        <fullName evidence="8">Major facilitator superfamily (MFS) profile domain-containing protein</fullName>
    </recommendedName>
</protein>